<keyword evidence="9" id="KW-1185">Reference proteome</keyword>
<evidence type="ECO:0000256" key="5">
    <source>
        <dbReference type="ARBA" id="ARBA00023136"/>
    </source>
</evidence>
<evidence type="ECO:0000256" key="2">
    <source>
        <dbReference type="ARBA" id="ARBA00022475"/>
    </source>
</evidence>
<evidence type="ECO:0000313" key="9">
    <source>
        <dbReference type="Proteomes" id="UP001169066"/>
    </source>
</evidence>
<evidence type="ECO:0000256" key="1">
    <source>
        <dbReference type="ARBA" id="ARBA00004651"/>
    </source>
</evidence>
<dbReference type="EMBL" id="JAQIBC010000008">
    <property type="protein sequence ID" value="MDM5264418.1"/>
    <property type="molecule type" value="Genomic_DNA"/>
</dbReference>
<keyword evidence="3 6" id="KW-0812">Transmembrane</keyword>
<dbReference type="InterPro" id="IPR023845">
    <property type="entry name" value="DUF3817_TM"/>
</dbReference>
<comment type="subcellular location">
    <subcellularLocation>
        <location evidence="1">Cell membrane</location>
        <topology evidence="1">Multi-pass membrane protein</topology>
    </subcellularLocation>
</comment>
<dbReference type="PANTHER" id="PTHR40077">
    <property type="entry name" value="MEMBRANE PROTEIN-RELATED"/>
    <property type="match status" value="1"/>
</dbReference>
<accession>A0ABT7QTK4</accession>
<keyword evidence="4 6" id="KW-1133">Transmembrane helix</keyword>
<evidence type="ECO:0000256" key="3">
    <source>
        <dbReference type="ARBA" id="ARBA00022692"/>
    </source>
</evidence>
<evidence type="ECO:0000256" key="6">
    <source>
        <dbReference type="SAM" id="Phobius"/>
    </source>
</evidence>
<dbReference type="Pfam" id="PF12823">
    <property type="entry name" value="DUF3817"/>
    <property type="match status" value="1"/>
</dbReference>
<dbReference type="Proteomes" id="UP001169066">
    <property type="component" value="Unassembled WGS sequence"/>
</dbReference>
<keyword evidence="5 6" id="KW-0472">Membrane</keyword>
<proteinExistence type="predicted"/>
<feature type="domain" description="DUF3817" evidence="7">
    <location>
        <begin position="4"/>
        <end position="90"/>
    </location>
</feature>
<organism evidence="8 9">
    <name type="scientific">Sulfurovum xiamenensis</name>
    <dbReference type="NCBI Taxonomy" id="3019066"/>
    <lineage>
        <taxon>Bacteria</taxon>
        <taxon>Pseudomonadati</taxon>
        <taxon>Campylobacterota</taxon>
        <taxon>Epsilonproteobacteria</taxon>
        <taxon>Campylobacterales</taxon>
        <taxon>Sulfurovaceae</taxon>
        <taxon>Sulfurovum</taxon>
    </lineage>
</organism>
<dbReference type="PANTHER" id="PTHR40077:SF1">
    <property type="entry name" value="MEMBRANE PROTEIN"/>
    <property type="match status" value="1"/>
</dbReference>
<feature type="transmembrane region" description="Helical" evidence="6">
    <location>
        <begin position="12"/>
        <end position="30"/>
    </location>
</feature>
<keyword evidence="2" id="KW-1003">Cell membrane</keyword>
<feature type="transmembrane region" description="Helical" evidence="6">
    <location>
        <begin position="36"/>
        <end position="57"/>
    </location>
</feature>
<evidence type="ECO:0000259" key="7">
    <source>
        <dbReference type="Pfam" id="PF12823"/>
    </source>
</evidence>
<sequence length="97" mass="11083">MSELQKFRWVNKIEGISFIILIFIAMPMKYSFGYPIATKVVGMLHGLLVFAFIYQIIEAKKEAGFTLKETALYSIFSLIPFGSFYTDKLLAKKMTIA</sequence>
<name>A0ABT7QTK4_9BACT</name>
<comment type="caution">
    <text evidence="8">The sequence shown here is derived from an EMBL/GenBank/DDBJ whole genome shotgun (WGS) entry which is preliminary data.</text>
</comment>
<evidence type="ECO:0000313" key="8">
    <source>
        <dbReference type="EMBL" id="MDM5264418.1"/>
    </source>
</evidence>
<reference evidence="8" key="1">
    <citation type="submission" date="2023-01" db="EMBL/GenBank/DDBJ databases">
        <title>Sulfurovum sp. XTW-4 genome assembly.</title>
        <authorList>
            <person name="Wang J."/>
        </authorList>
    </citation>
    <scope>NUCLEOTIDE SEQUENCE</scope>
    <source>
        <strain evidence="8">XTW-4</strain>
    </source>
</reference>
<evidence type="ECO:0000256" key="4">
    <source>
        <dbReference type="ARBA" id="ARBA00022989"/>
    </source>
</evidence>
<dbReference type="RefSeq" id="WP_008242225.1">
    <property type="nucleotide sequence ID" value="NZ_JAQIBC010000008.1"/>
</dbReference>
<dbReference type="NCBIfam" id="TIGR03954">
    <property type="entry name" value="integ_memb_HG"/>
    <property type="match status" value="1"/>
</dbReference>
<protein>
    <submittedName>
        <fullName evidence="8">DUF3817 domain-containing protein</fullName>
    </submittedName>
</protein>
<gene>
    <name evidence="8" type="ORF">PF327_09440</name>
</gene>